<gene>
    <name evidence="1" type="ORF">CEXT_5351</name>
</gene>
<accession>A0AAV4S6S4</accession>
<evidence type="ECO:0000313" key="2">
    <source>
        <dbReference type="Proteomes" id="UP001054945"/>
    </source>
</evidence>
<name>A0AAV4S6S4_CAEEX</name>
<organism evidence="1 2">
    <name type="scientific">Caerostris extrusa</name>
    <name type="common">Bark spider</name>
    <name type="synonym">Caerostris bankana</name>
    <dbReference type="NCBI Taxonomy" id="172846"/>
    <lineage>
        <taxon>Eukaryota</taxon>
        <taxon>Metazoa</taxon>
        <taxon>Ecdysozoa</taxon>
        <taxon>Arthropoda</taxon>
        <taxon>Chelicerata</taxon>
        <taxon>Arachnida</taxon>
        <taxon>Araneae</taxon>
        <taxon>Araneomorphae</taxon>
        <taxon>Entelegynae</taxon>
        <taxon>Araneoidea</taxon>
        <taxon>Araneidae</taxon>
        <taxon>Caerostris</taxon>
    </lineage>
</organism>
<comment type="caution">
    <text evidence="1">The sequence shown here is derived from an EMBL/GenBank/DDBJ whole genome shotgun (WGS) entry which is preliminary data.</text>
</comment>
<keyword evidence="2" id="KW-1185">Reference proteome</keyword>
<evidence type="ECO:0000313" key="1">
    <source>
        <dbReference type="EMBL" id="GIY28122.1"/>
    </source>
</evidence>
<reference evidence="1 2" key="1">
    <citation type="submission" date="2021-06" db="EMBL/GenBank/DDBJ databases">
        <title>Caerostris extrusa draft genome.</title>
        <authorList>
            <person name="Kono N."/>
            <person name="Arakawa K."/>
        </authorList>
    </citation>
    <scope>NUCLEOTIDE SEQUENCE [LARGE SCALE GENOMIC DNA]</scope>
</reference>
<dbReference type="EMBL" id="BPLR01008907">
    <property type="protein sequence ID" value="GIY28122.1"/>
    <property type="molecule type" value="Genomic_DNA"/>
</dbReference>
<protein>
    <submittedName>
        <fullName evidence="1">Uncharacterized protein</fullName>
    </submittedName>
</protein>
<sequence length="136" mass="15189">MLLKEEGGGKEGKGINTRMSLRNIQETITEIYKIEYRNFLRPRSVQTWTGGGMEVKITPCPNNLSRGLKHGVDISGFADMPRHKPISPFHPFSTFFSRTSSADEEAISLLKSPPGRNLCNSKHYLTLFLSSPVPPV</sequence>
<dbReference type="AlphaFoldDB" id="A0AAV4S6S4"/>
<proteinExistence type="predicted"/>
<dbReference type="Proteomes" id="UP001054945">
    <property type="component" value="Unassembled WGS sequence"/>
</dbReference>